<feature type="chain" id="PRO_5039136450" description="Lipoprotein" evidence="1">
    <location>
        <begin position="22"/>
        <end position="307"/>
    </location>
</feature>
<protein>
    <recommendedName>
        <fullName evidence="4">Lipoprotein</fullName>
    </recommendedName>
</protein>
<reference evidence="2 3" key="1">
    <citation type="submission" date="2016-09" db="EMBL/GenBank/DDBJ databases">
        <title>Genomic analysis reveals versatility of anaerobic energy metabolism of Geosporobacter ferrireducens IRF9 of phylum Firmicutes.</title>
        <authorList>
            <person name="Kim S.-J."/>
        </authorList>
    </citation>
    <scope>NUCLEOTIDE SEQUENCE [LARGE SCALE GENOMIC DNA]</scope>
    <source>
        <strain evidence="2 3">IRF9</strain>
    </source>
</reference>
<dbReference type="Proteomes" id="UP000095743">
    <property type="component" value="Chromosome"/>
</dbReference>
<dbReference type="KEGG" id="gfe:Gferi_26515"/>
<evidence type="ECO:0000313" key="2">
    <source>
        <dbReference type="EMBL" id="AOT72798.1"/>
    </source>
</evidence>
<keyword evidence="1" id="KW-0732">Signal</keyword>
<proteinExistence type="predicted"/>
<dbReference type="STRING" id="1424294.Gferi_26515"/>
<accession>A0A1D8GPK4</accession>
<evidence type="ECO:0000256" key="1">
    <source>
        <dbReference type="SAM" id="SignalP"/>
    </source>
</evidence>
<keyword evidence="3" id="KW-1185">Reference proteome</keyword>
<feature type="signal peptide" evidence="1">
    <location>
        <begin position="1"/>
        <end position="21"/>
    </location>
</feature>
<dbReference type="EMBL" id="CP017269">
    <property type="protein sequence ID" value="AOT72798.1"/>
    <property type="molecule type" value="Genomic_DNA"/>
</dbReference>
<dbReference type="PROSITE" id="PS51257">
    <property type="entry name" value="PROKAR_LIPOPROTEIN"/>
    <property type="match status" value="1"/>
</dbReference>
<name>A0A1D8GPK4_9FIRM</name>
<dbReference type="AlphaFoldDB" id="A0A1D8GPK4"/>
<organism evidence="2 3">
    <name type="scientific">Geosporobacter ferrireducens</name>
    <dbReference type="NCBI Taxonomy" id="1424294"/>
    <lineage>
        <taxon>Bacteria</taxon>
        <taxon>Bacillati</taxon>
        <taxon>Bacillota</taxon>
        <taxon>Clostridia</taxon>
        <taxon>Peptostreptococcales</taxon>
        <taxon>Thermotaleaceae</taxon>
        <taxon>Geosporobacter</taxon>
    </lineage>
</organism>
<evidence type="ECO:0008006" key="4">
    <source>
        <dbReference type="Google" id="ProtNLM"/>
    </source>
</evidence>
<dbReference type="RefSeq" id="WP_069981107.1">
    <property type="nucleotide sequence ID" value="NZ_CP017269.1"/>
</dbReference>
<evidence type="ECO:0000313" key="3">
    <source>
        <dbReference type="Proteomes" id="UP000095743"/>
    </source>
</evidence>
<sequence>MNKTKFIILMIVTLMILTVTGCSKDTQEVANNDSQTQQSQELDIEAEEDTDIIGVKADDYEIGEYALVVEGELIYFEGLGRDDNRVYFVERYFDEGETPPTYDDIVRNPQQWQYKPITFKAEVGHILEEEGNYYVLQMNTRWNNQINPNPIIIQYTKGTEDSRILPGDRMVFWGYSSGLGEFINGNGQTMNLPMASVNTMINTGSSVIKTTPAIKDFEANIVYYIKDGKNFITAIDSQNNVKWQYKEIDNYYPHYITHTEEGKIVVTAIATKLDANKGAIVNVTGEFVFDKEGNLIQKPEDIENIVR</sequence>
<gene>
    <name evidence="2" type="ORF">Gferi_26515</name>
</gene>